<dbReference type="SUPFAM" id="SSF46955">
    <property type="entry name" value="Putative DNA-binding domain"/>
    <property type="match status" value="1"/>
</dbReference>
<evidence type="ECO:0000313" key="1">
    <source>
        <dbReference type="EMBL" id="AEW62517.1"/>
    </source>
</evidence>
<evidence type="ECO:0000313" key="2">
    <source>
        <dbReference type="Proteomes" id="UP000007841"/>
    </source>
</evidence>
<dbReference type="InterPro" id="IPR010749">
    <property type="entry name" value="YfeC-like"/>
</dbReference>
<protein>
    <submittedName>
        <fullName evidence="1">Negative regulator</fullName>
    </submittedName>
</protein>
<accession>A0A0H3GVW6</accession>
<dbReference type="EMBL" id="CP003200">
    <property type="protein sequence ID" value="AEW62517.1"/>
    <property type="molecule type" value="Genomic_DNA"/>
</dbReference>
<organism evidence="1 2">
    <name type="scientific">Klebsiella pneumoniae subsp. pneumoniae (strain HS11286)</name>
    <dbReference type="NCBI Taxonomy" id="1125630"/>
    <lineage>
        <taxon>Bacteria</taxon>
        <taxon>Pseudomonadati</taxon>
        <taxon>Pseudomonadota</taxon>
        <taxon>Gammaproteobacteria</taxon>
        <taxon>Enterobacterales</taxon>
        <taxon>Enterobacteriaceae</taxon>
        <taxon>Klebsiella/Raoultella group</taxon>
        <taxon>Klebsiella</taxon>
        <taxon>Klebsiella pneumoniae complex</taxon>
    </lineage>
</organism>
<dbReference type="HOGENOM" id="CLU_168146_0_0_6"/>
<keyword evidence="2" id="KW-1185">Reference proteome</keyword>
<name>A0A0H3GVW6_KLEPH</name>
<dbReference type="RefSeq" id="YP_005228119.1">
    <property type="nucleotide sequence ID" value="NC_016845.1"/>
</dbReference>
<reference evidence="1 2" key="1">
    <citation type="journal article" date="2012" name="J. Bacteriol.">
        <title>Complete genome sequence of Klebsiella pneumoniae subsp. pneumoniae HS11286, a multidrug-resistant strain isolated from human sputum.</title>
        <authorList>
            <person name="Liu P."/>
            <person name="Li P."/>
            <person name="Jiang X."/>
            <person name="Bi D."/>
            <person name="Xie Y."/>
            <person name="Tai C."/>
            <person name="Deng Z."/>
            <person name="Rajakumar K."/>
            <person name="Ou H.Y."/>
        </authorList>
    </citation>
    <scope>NUCLEOTIDE SEQUENCE [LARGE SCALE GENOMIC DNA]</scope>
    <source>
        <strain evidence="1 2">HS11286</strain>
    </source>
</reference>
<dbReference type="STRING" id="1125630.KPHS_38190"/>
<dbReference type="InterPro" id="IPR009061">
    <property type="entry name" value="DNA-bd_dom_put_sf"/>
</dbReference>
<proteinExistence type="predicted"/>
<dbReference type="Proteomes" id="UP000007841">
    <property type="component" value="Chromosome"/>
</dbReference>
<gene>
    <name evidence="1" type="ordered locus">KPHS_38190</name>
</gene>
<dbReference type="KEGG" id="kpm:KPHS_38190"/>
<dbReference type="GeneID" id="11848854"/>
<dbReference type="AlphaFoldDB" id="A0A0H3GVW6"/>
<dbReference type="RefSeq" id="WP_002913435.1">
    <property type="nucleotide sequence ID" value="NC_016845.1"/>
</dbReference>
<dbReference type="PATRIC" id="fig|1125630.4.peg.3722"/>
<dbReference type="Pfam" id="PF07037">
    <property type="entry name" value="YfeC-like"/>
    <property type="match status" value="1"/>
</dbReference>
<sequence>MMKLKDKMTPAELADCLGLARQTINRWVREKQWRTEAIPGVKGGRARLVVIDQPVREFLTNIPARRHLLTDNHLAESPGAYLVNEADAIWRQITETLQLMTPAEQLQLRDLLAREGISGFLARLGIASPE</sequence>